<dbReference type="GO" id="GO:0004497">
    <property type="term" value="F:monooxygenase activity"/>
    <property type="evidence" value="ECO:0000318"/>
    <property type="project" value="GO_Central"/>
</dbReference>
<dbReference type="PANTHER" id="PTHR13789:SF309">
    <property type="entry name" value="PUTATIVE (AFU_ORTHOLOGUE AFUA_6G14510)-RELATED"/>
    <property type="match status" value="1"/>
</dbReference>
<dbReference type="RefSeq" id="XP_002293085.1">
    <property type="nucleotide sequence ID" value="XM_002293049.1"/>
</dbReference>
<dbReference type="GeneID" id="7448019"/>
<dbReference type="SUPFAM" id="SSF51905">
    <property type="entry name" value="FAD/NAD(P)-binding domain"/>
    <property type="match status" value="1"/>
</dbReference>
<proteinExistence type="predicted"/>
<organism evidence="3 4">
    <name type="scientific">Thalassiosira pseudonana</name>
    <name type="common">Marine diatom</name>
    <name type="synonym">Cyclotella nana</name>
    <dbReference type="NCBI Taxonomy" id="35128"/>
    <lineage>
        <taxon>Eukaryota</taxon>
        <taxon>Sar</taxon>
        <taxon>Stramenopiles</taxon>
        <taxon>Ochrophyta</taxon>
        <taxon>Bacillariophyta</taxon>
        <taxon>Coscinodiscophyceae</taxon>
        <taxon>Thalassiosirophycidae</taxon>
        <taxon>Thalassiosirales</taxon>
        <taxon>Thalassiosiraceae</taxon>
        <taxon>Thalassiosira</taxon>
    </lineage>
</organism>
<protein>
    <recommendedName>
        <fullName evidence="5">FAD-binding domain-containing protein</fullName>
    </recommendedName>
</protein>
<dbReference type="eggNOG" id="ENOG502SBR5">
    <property type="taxonomic scope" value="Eukaryota"/>
</dbReference>
<evidence type="ECO:0000313" key="3">
    <source>
        <dbReference type="EMBL" id="EED89546.1"/>
    </source>
</evidence>
<dbReference type="KEGG" id="tps:THAPSDRAFT_24558"/>
<evidence type="ECO:0000256" key="1">
    <source>
        <dbReference type="ARBA" id="ARBA00023002"/>
    </source>
</evidence>
<name>B8CAQ6_THAPS</name>
<gene>
    <name evidence="3" type="ORF">THAPSDRAFT_24558</name>
</gene>
<reference evidence="3 4" key="1">
    <citation type="journal article" date="2004" name="Science">
        <title>The genome of the diatom Thalassiosira pseudonana: ecology, evolution, and metabolism.</title>
        <authorList>
            <person name="Armbrust E.V."/>
            <person name="Berges J.A."/>
            <person name="Bowler C."/>
            <person name="Green B.R."/>
            <person name="Martinez D."/>
            <person name="Putnam N.H."/>
            <person name="Zhou S."/>
            <person name="Allen A.E."/>
            <person name="Apt K.E."/>
            <person name="Bechner M."/>
            <person name="Brzezinski M.A."/>
            <person name="Chaal B.K."/>
            <person name="Chiovitti A."/>
            <person name="Davis A.K."/>
            <person name="Demarest M.S."/>
            <person name="Detter J.C."/>
            <person name="Glavina T."/>
            <person name="Goodstein D."/>
            <person name="Hadi M.Z."/>
            <person name="Hellsten U."/>
            <person name="Hildebrand M."/>
            <person name="Jenkins B.D."/>
            <person name="Jurka J."/>
            <person name="Kapitonov V.V."/>
            <person name="Kroger N."/>
            <person name="Lau W.W."/>
            <person name="Lane T.W."/>
            <person name="Larimer F.W."/>
            <person name="Lippmeier J.C."/>
            <person name="Lucas S."/>
            <person name="Medina M."/>
            <person name="Montsant A."/>
            <person name="Obornik M."/>
            <person name="Parker M.S."/>
            <person name="Palenik B."/>
            <person name="Pazour G.J."/>
            <person name="Richardson P.M."/>
            <person name="Rynearson T.A."/>
            <person name="Saito M.A."/>
            <person name="Schwartz D.C."/>
            <person name="Thamatrakoln K."/>
            <person name="Valentin K."/>
            <person name="Vardi A."/>
            <person name="Wilkerson F.P."/>
            <person name="Rokhsar D.S."/>
        </authorList>
    </citation>
    <scope>NUCLEOTIDE SEQUENCE [LARGE SCALE GENOMIC DNA]</scope>
    <source>
        <strain evidence="3 4">CCMP1335</strain>
    </source>
</reference>
<dbReference type="PaxDb" id="35128-Thaps24558"/>
<dbReference type="PANTHER" id="PTHR13789">
    <property type="entry name" value="MONOOXYGENASE"/>
    <property type="match status" value="1"/>
</dbReference>
<dbReference type="Proteomes" id="UP000001449">
    <property type="component" value="Chromosome 12"/>
</dbReference>
<dbReference type="OMA" id="WFATISP"/>
<dbReference type="InterPro" id="IPR036188">
    <property type="entry name" value="FAD/NAD-bd_sf"/>
</dbReference>
<keyword evidence="2" id="KW-0503">Monooxygenase</keyword>
<sequence>MASSLTKRPLHLLQSNNTLECSISAHIICVGAESPTIRSPSSALGSHQRRRFMSRAARRVPPTSLQELQLTNRQMARYFPGRHQFATLPISTLTTHPDSYHPLTSFRFNSNVHNRQFSTSTNNNGQLRIAIVGGGAAGLTAALHLAPLVSAGLVAGPVDVYESTVLEKCAKDKDKTRHEGGRQLYPGSGARGRDIGVGIWSTAWWPFLQSLEAGASASSSTTAATDDNSTSFSTTSEVTKQKYRQSYQTLLQDLEMCGSYVGDVGYRTPDGSWLVRSELNAKPFGIDDLLAMYDDEGKPDRSSNINNSNANCDPALLFVREKDLLSCLRNAVKIEQSMGTICLNSGVRVDGIENVNGDMGSLTLSDATATTSDATPSSQTTASPQYHLIIAADGLNSTLRSRYAGHHSTHATGTGIASPSTPSSNTSSFSMQYAKWEHTQGQRLATLVEDREYIVFRGNAPKLDTDEEDGSGSFQSWGEERSMRFAAVPFRHACDDEDSTNDVENGDTSFHYSKSKSFKKKDDEEVWFATISPDDKLYDAYNDARLDLTPEERKQLLIDAFGCWHKPVKKLIETTPADDIMYEKAVAHRHNAGPVTDVAQIMEFEKWKAKKDKDGSDASTESSDSINGSGPLLVFIGDSMMTVDPVLAQGFTMAMESGASIAHSVESTFAKEGDSTPVYKPQLLRQELLQRHTNRERRLLNLLRSTELVQRMAQPHGMVSGVLATWIVRPMMKFCPEVVKKGVFDYMIRYSLGLTSRSGGR</sequence>
<keyword evidence="4" id="KW-1185">Reference proteome</keyword>
<dbReference type="InterPro" id="IPR050493">
    <property type="entry name" value="FAD-dep_Monooxygenase_BioMet"/>
</dbReference>
<reference evidence="3 4" key="2">
    <citation type="journal article" date="2008" name="Nature">
        <title>The Phaeodactylum genome reveals the evolutionary history of diatom genomes.</title>
        <authorList>
            <person name="Bowler C."/>
            <person name="Allen A.E."/>
            <person name="Badger J.H."/>
            <person name="Grimwood J."/>
            <person name="Jabbari K."/>
            <person name="Kuo A."/>
            <person name="Maheswari U."/>
            <person name="Martens C."/>
            <person name="Maumus F."/>
            <person name="Otillar R.P."/>
            <person name="Rayko E."/>
            <person name="Salamov A."/>
            <person name="Vandepoele K."/>
            <person name="Beszteri B."/>
            <person name="Gruber A."/>
            <person name="Heijde M."/>
            <person name="Katinka M."/>
            <person name="Mock T."/>
            <person name="Valentin K."/>
            <person name="Verret F."/>
            <person name="Berges J.A."/>
            <person name="Brownlee C."/>
            <person name="Cadoret J.P."/>
            <person name="Chiovitti A."/>
            <person name="Choi C.J."/>
            <person name="Coesel S."/>
            <person name="De Martino A."/>
            <person name="Detter J.C."/>
            <person name="Durkin C."/>
            <person name="Falciatore A."/>
            <person name="Fournet J."/>
            <person name="Haruta M."/>
            <person name="Huysman M.J."/>
            <person name="Jenkins B.D."/>
            <person name="Jiroutova K."/>
            <person name="Jorgensen R.E."/>
            <person name="Joubert Y."/>
            <person name="Kaplan A."/>
            <person name="Kroger N."/>
            <person name="Kroth P.G."/>
            <person name="La Roche J."/>
            <person name="Lindquist E."/>
            <person name="Lommer M."/>
            <person name="Martin-Jezequel V."/>
            <person name="Lopez P.J."/>
            <person name="Lucas S."/>
            <person name="Mangogna M."/>
            <person name="McGinnis K."/>
            <person name="Medlin L.K."/>
            <person name="Montsant A."/>
            <person name="Oudot-Le Secq M.P."/>
            <person name="Napoli C."/>
            <person name="Obornik M."/>
            <person name="Parker M.S."/>
            <person name="Petit J.L."/>
            <person name="Porcel B.M."/>
            <person name="Poulsen N."/>
            <person name="Robison M."/>
            <person name="Rychlewski L."/>
            <person name="Rynearson T.A."/>
            <person name="Schmutz J."/>
            <person name="Shapiro H."/>
            <person name="Siaut M."/>
            <person name="Stanley M."/>
            <person name="Sussman M.R."/>
            <person name="Taylor A.R."/>
            <person name="Vardi A."/>
            <person name="von Dassow P."/>
            <person name="Vyverman W."/>
            <person name="Willis A."/>
            <person name="Wyrwicz L.S."/>
            <person name="Rokhsar D.S."/>
            <person name="Weissenbach J."/>
            <person name="Armbrust E.V."/>
            <person name="Green B.R."/>
            <person name="Van de Peer Y."/>
            <person name="Grigoriev I.V."/>
        </authorList>
    </citation>
    <scope>NUCLEOTIDE SEQUENCE [LARGE SCALE GENOMIC DNA]</scope>
    <source>
        <strain evidence="3 4">CCMP1335</strain>
    </source>
</reference>
<dbReference type="InParanoid" id="B8CAQ6"/>
<evidence type="ECO:0000313" key="4">
    <source>
        <dbReference type="Proteomes" id="UP000001449"/>
    </source>
</evidence>
<evidence type="ECO:0008006" key="5">
    <source>
        <dbReference type="Google" id="ProtNLM"/>
    </source>
</evidence>
<dbReference type="AlphaFoldDB" id="B8CAQ6"/>
<evidence type="ECO:0000256" key="2">
    <source>
        <dbReference type="ARBA" id="ARBA00023033"/>
    </source>
</evidence>
<dbReference type="Gene3D" id="3.30.9.30">
    <property type="match status" value="1"/>
</dbReference>
<dbReference type="HOGENOM" id="CLU_366616_0_0_1"/>
<accession>B8CAQ6</accession>
<keyword evidence="1" id="KW-0560">Oxidoreductase</keyword>
<dbReference type="Gene3D" id="3.50.50.60">
    <property type="entry name" value="FAD/NAD(P)-binding domain"/>
    <property type="match status" value="3"/>
</dbReference>
<dbReference type="EMBL" id="CM000647">
    <property type="protein sequence ID" value="EED89546.1"/>
    <property type="molecule type" value="Genomic_DNA"/>
</dbReference>